<sequence>MLVSRVVLVVAVVPYLVWAQLGGPPDNSATENCECSPACESGGGCRGRLVAREDCPCCRVCAHQEGDSCSLPSMPCDVEFGLVCSSEGVCKAEFSCTYDGECPSDRFCLGGVCVDPCPILTPCHGSLHGGVCVSKDHRPVCECPPGTLANSEANVCIPYNGTVTGCEHEGRLYSDGEVRYTGKCQEQCRCGPDGTFSCGPVLCPAGLFLAGQHSQQELCIELRNRPETDECCVVVACANSLARPSLLTAPVFTRPGVSEDEHLDDQQVQQLRGRMVGPEPLPPITEEDYQRRLKQLEEELSKKNEKKKITDVKSIEKSKHLINNDTAVSDDTRNVTVVEVVTELSIVRQEENVTSRPEEVEESVPEIVDEVTEAEGLSTMMPMTEDDEQLKDVEEPAVVVEYDDSGDLLHRITIKEHVEVVTQSHLVEDETATLLPHMIQHIEEVSQPQPVEDETTTLLPLTLQNAEEVSQPYLVEDETTTLLPHTIQHVEVSQPHLVEEETATDPTPLPREEGEDLSLAREGKKVPEDTNVTQMEQPSTESPKAESKGGSGSLKVVEVTRSSATVLLPSSKGGEVYYKAAESSEWQREVVEGGQDSLVLRDLLPSTQYALKWSGVSGGSAKTTFDTPGITPDFQTTTTAPTNAGLPKLLVTAKTHNSVTLAWDDFRARTYEGGYVAEYRKEHGDSSTATGTTVEQPWMRKEVPAGELPPKLTVKGLEPNTLYEVRVSIYDDVEEGRLGEATETINVRTEAGCVHGNSSYPVGEFYNGCEERCMCAASGSVRCFARCTLPYLRAGSLRGDPQCHEEPDERDECCVLVRCSSDRREAYNQCTNVVCGPNAECISGIMASKDLSLSDVDSDLTLGYCRCLVGFTGDASDLVTGCLPDPSAGHKERSCTFKNSTYGPGDVFYDECEFRCSCNNNSEIECQPRCEFPRENVSKPESGCKYLPDPEDPCCKLRTCNSTSDAAIDATRTPSLSSDGCTDGNVTYAKNEKFYKGCETQCICMGFGDVSCFPRCPPLKVVSATPKRCETLPDPLDSCCSITVCDEETPDVMKANITELEKEIMKNMTEIEKDMMMKEMMNMTDAEKMMMMKGIMNITEEKEVMMKNVTDMQEMSSVMDTLTVEDDTPTTSVPEDEMLLQIHFPHNMNETNTNEHTHEDGTTHSHPHEHHKEGTSNHTHSHQNEEVLNKTKGQDIIEDQIFQHDIFNGTHNHTHSHENGVTHIHPHEHNMDNFHDHSHDMNNWHNNEHEHEDGVTHSHPLSHGIDNSHDNSTNITQLHEHTHEDGTTHSHALNHIMNHSHDNSTNNTHMNDHTHEDSMINSDSLDDMNETDIHEHTMNKSHNHTHMHEEGVIHIHPHDQEVGEEHNHTLDSGMDEVQNNTQTTEDNVTHSPHMNDDGMLDLHNNTHFGVLKKKNRAEDLGTHDLNILEVMAINATTVMIKVAVSDSVMNQVHSSESQHFMILYSPDSLTWSERNISVSDAKLEKSNEIILYLNDLQPSTPYQFRVAFQDFVSSTSKARLMDGAAELGKAELAPSHVGCLPGMQFMEEIECGRHCTCQADGQAICKPRCPDVEIPPHFNTSCMLVPSPDDPCCTVPDCHFNSFNHNILHKFGDVTDNPPVEFGHSALSNTKQKNTNEHENVLIMNKPFDRNQEFDNVSSLNPPDVVDVRSSTESHPKHTTVTENSHLVRNTLIPEDQAASDRSWKPFISLNDLLNKHNQLGNIPQDTSTGVPPRQVENSEVSIGMTKETSPNLPSNLNQLITPQRNSSVMTVEDQKDIEINDSSREIPASLHSSFGKEFGSLSDTKDHETSHVLDGNIEDTSGISFLLPIKNDTHLPNYVEEDGTPLSLLTSIKENEVGSSPDKDKISHSAAIGEHQLVLSLSNHSVDSGNDSIAEILASEISPSSIIILNASDHFSNEHHRNTDNLSTDYETTSYLPIEDREGSLLPNEHRGSLSVSHEHHAHLSHENKENSHVPKDNKENRFLHNEHILDSDLTNEHIDNSHVSKENRGNTNQSKERLIFNLSSITEDLSPLPTSEEPPITPEDVFAPVINETNIEGHIKDGTDGVGIDKSAMCSRNGRYYKAGEDFYEGCSHSCLCTEKLEVHCAAIECPVTFGLELIDPNCLEWDHDPDYVPTPPKCCAQVKCISSSACQYMGQTFNNYDQIPRELTGCSQVCTCNYGNVTCHDLCDPVPIAPPPELNCEPQNAVLITLPGETCCRSWQCTAHSDIEVNDTTETTHFDDITNTPEVSDFSVTWSTASDDTTISTTEITTTGGISEPHTTSLDPRTVHFFFSTPSLYQGLPGELLIRFTSDPTDNSDPSTWSQEVLVPMGSIISQSEWDHILTGLQPSTEYAMQIVLTVQGTKPIASPVFTYTTSDEATTPPTTTPLPRLDINAELYASAITKTTAKVSWRGFNDYELQFIDGVQVKYTEKDKYIPKFSQLFHRDNNQMDLRDLQPGHSYTVDLVFITHENQTTQVSNTKPITFTTLPEEDPYAFEIEVTAGKVGSQTAELFYSGVPEPEEKYVSVYRAVYLREDERVDADTFKVPKSGLERKIFLSELKPDVEYQVWLEAFLSNGRKKKSNVLTITTRAGELPKPERSEVDPSAKDSEDGEGYYPALVAVAIIAALACLGFLALLVILLRKQSHAKAHINSSRNNGAYDNPSYKTYDMEMNGIKGSGNGATHSEEP</sequence>
<dbReference type="CDD" id="cd00063">
    <property type="entry name" value="FN3"/>
    <property type="match status" value="3"/>
</dbReference>
<feature type="compositionally biased region" description="Basic and acidic residues" evidence="3">
    <location>
        <begin position="1153"/>
        <end position="1163"/>
    </location>
</feature>
<evidence type="ECO:0000259" key="8">
    <source>
        <dbReference type="PROSITE" id="PS51323"/>
    </source>
</evidence>
<evidence type="ECO:0000256" key="1">
    <source>
        <dbReference type="ARBA" id="ARBA00022729"/>
    </source>
</evidence>
<evidence type="ECO:0008006" key="11">
    <source>
        <dbReference type="Google" id="ProtNLM"/>
    </source>
</evidence>
<dbReference type="GO" id="GO:0005615">
    <property type="term" value="C:extracellular space"/>
    <property type="evidence" value="ECO:0007669"/>
    <property type="project" value="TreeGrafter"/>
</dbReference>
<dbReference type="PROSITE" id="PS50853">
    <property type="entry name" value="FN3"/>
    <property type="match status" value="3"/>
</dbReference>
<evidence type="ECO:0000256" key="4">
    <source>
        <dbReference type="SAM" id="Phobius"/>
    </source>
</evidence>
<dbReference type="InterPro" id="IPR000867">
    <property type="entry name" value="IGFBP-like"/>
</dbReference>
<dbReference type="SMART" id="SM00214">
    <property type="entry name" value="VWC"/>
    <property type="match status" value="6"/>
</dbReference>
<dbReference type="Proteomes" id="UP001445076">
    <property type="component" value="Unassembled WGS sequence"/>
</dbReference>
<feature type="region of interest" description="Disordered" evidence="3">
    <location>
        <begin position="491"/>
        <end position="553"/>
    </location>
</feature>
<feature type="domain" description="Fibronectin type-III" evidence="7">
    <location>
        <begin position="2494"/>
        <end position="2594"/>
    </location>
</feature>
<dbReference type="InterPro" id="IPR050941">
    <property type="entry name" value="CCN"/>
</dbReference>
<dbReference type="PANTHER" id="PTHR11348:SF34">
    <property type="entry name" value="EPIDERMAL CELL SURFACE RECEPTOR-RELATED"/>
    <property type="match status" value="1"/>
</dbReference>
<dbReference type="SMART" id="SM00060">
    <property type="entry name" value="FN3"/>
    <property type="match status" value="5"/>
</dbReference>
<dbReference type="PANTHER" id="PTHR11348">
    <property type="entry name" value="CONNECTIVE TISSUE GROWTH FACTOR-RELATED"/>
    <property type="match status" value="1"/>
</dbReference>
<accession>A0AAW0YLC5</accession>
<dbReference type="GO" id="GO:0005178">
    <property type="term" value="F:integrin binding"/>
    <property type="evidence" value="ECO:0007669"/>
    <property type="project" value="TreeGrafter"/>
</dbReference>
<evidence type="ECO:0000259" key="7">
    <source>
        <dbReference type="PROSITE" id="PS50853"/>
    </source>
</evidence>
<feature type="compositionally biased region" description="Basic and acidic residues" evidence="3">
    <location>
        <begin position="518"/>
        <end position="528"/>
    </location>
</feature>
<protein>
    <recommendedName>
        <fullName evidence="11">Epidermal cell surface receptor</fullName>
    </recommendedName>
</protein>
<dbReference type="GO" id="GO:0007155">
    <property type="term" value="P:cell adhesion"/>
    <property type="evidence" value="ECO:0007669"/>
    <property type="project" value="TreeGrafter"/>
</dbReference>
<gene>
    <name evidence="9" type="ORF">OTU49_006504</name>
</gene>
<comment type="caution">
    <text evidence="9">The sequence shown here is derived from an EMBL/GenBank/DDBJ whole genome shotgun (WGS) entry which is preliminary data.</text>
</comment>
<dbReference type="GO" id="GO:0045597">
    <property type="term" value="P:positive regulation of cell differentiation"/>
    <property type="evidence" value="ECO:0007669"/>
    <property type="project" value="TreeGrafter"/>
</dbReference>
<dbReference type="InterPro" id="IPR001007">
    <property type="entry name" value="VWF_dom"/>
</dbReference>
<feature type="region of interest" description="Disordered" evidence="3">
    <location>
        <begin position="2591"/>
        <end position="2613"/>
    </location>
</feature>
<feature type="domain" description="Fibronectin type-III" evidence="7">
    <location>
        <begin position="640"/>
        <end position="752"/>
    </location>
</feature>
<dbReference type="InterPro" id="IPR036116">
    <property type="entry name" value="FN3_sf"/>
</dbReference>
<keyword evidence="4" id="KW-1133">Transmembrane helix</keyword>
<evidence type="ECO:0000313" key="10">
    <source>
        <dbReference type="Proteomes" id="UP001445076"/>
    </source>
</evidence>
<dbReference type="Gene3D" id="2.60.40.10">
    <property type="entry name" value="Immunoglobulins"/>
    <property type="match status" value="3"/>
</dbReference>
<keyword evidence="4" id="KW-0812">Transmembrane</keyword>
<dbReference type="InterPro" id="IPR013783">
    <property type="entry name" value="Ig-like_fold"/>
</dbReference>
<feature type="domain" description="IGFBP N-terminal" evidence="8">
    <location>
        <begin position="19"/>
        <end position="93"/>
    </location>
</feature>
<evidence type="ECO:0000259" key="6">
    <source>
        <dbReference type="PROSITE" id="PS50184"/>
    </source>
</evidence>
<feature type="compositionally biased region" description="Basic and acidic residues" evidence="3">
    <location>
        <begin position="2595"/>
        <end position="2611"/>
    </location>
</feature>
<dbReference type="PROSITE" id="PS51323">
    <property type="entry name" value="IGFBP_N_2"/>
    <property type="match status" value="1"/>
</dbReference>
<feature type="domain" description="Fibronectin type-III" evidence="7">
    <location>
        <begin position="2395"/>
        <end position="2492"/>
    </location>
</feature>
<feature type="transmembrane region" description="Helical" evidence="4">
    <location>
        <begin position="2617"/>
        <end position="2643"/>
    </location>
</feature>
<feature type="compositionally biased region" description="Basic and acidic residues" evidence="3">
    <location>
        <begin position="1666"/>
        <end position="1676"/>
    </location>
</feature>
<dbReference type="EMBL" id="JARKIK010000004">
    <property type="protein sequence ID" value="KAK8752614.1"/>
    <property type="molecule type" value="Genomic_DNA"/>
</dbReference>
<evidence type="ECO:0000256" key="3">
    <source>
        <dbReference type="SAM" id="MobiDB-lite"/>
    </source>
</evidence>
<dbReference type="SUPFAM" id="SSF49265">
    <property type="entry name" value="Fibronectin type III"/>
    <property type="match status" value="3"/>
</dbReference>
<name>A0AAW0YLC5_CHEQU</name>
<feature type="signal peptide" evidence="5">
    <location>
        <begin position="1"/>
        <end position="19"/>
    </location>
</feature>
<evidence type="ECO:0000256" key="2">
    <source>
        <dbReference type="SAM" id="Coils"/>
    </source>
</evidence>
<dbReference type="InterPro" id="IPR003961">
    <property type="entry name" value="FN3_dom"/>
</dbReference>
<keyword evidence="1 5" id="KW-0732">Signal</keyword>
<evidence type="ECO:0000313" key="9">
    <source>
        <dbReference type="EMBL" id="KAK8752614.1"/>
    </source>
</evidence>
<feature type="region of interest" description="Disordered" evidence="3">
    <location>
        <begin position="1944"/>
        <end position="1978"/>
    </location>
</feature>
<dbReference type="PROSITE" id="PS50184">
    <property type="entry name" value="VWFC_2"/>
    <property type="match status" value="1"/>
</dbReference>
<keyword evidence="2" id="KW-0175">Coiled coil</keyword>
<reference evidence="9 10" key="1">
    <citation type="journal article" date="2024" name="BMC Genomics">
        <title>Genome assembly of redclaw crayfish (Cherax quadricarinatus) provides insights into its immune adaptation and hypoxia tolerance.</title>
        <authorList>
            <person name="Liu Z."/>
            <person name="Zheng J."/>
            <person name="Li H."/>
            <person name="Fang K."/>
            <person name="Wang S."/>
            <person name="He J."/>
            <person name="Zhou D."/>
            <person name="Weng S."/>
            <person name="Chi M."/>
            <person name="Gu Z."/>
            <person name="He J."/>
            <person name="Li F."/>
            <person name="Wang M."/>
        </authorList>
    </citation>
    <scope>NUCLEOTIDE SEQUENCE [LARGE SCALE GENOMIC DNA]</scope>
    <source>
        <strain evidence="9">ZL_2023a</strain>
    </source>
</reference>
<evidence type="ECO:0000256" key="5">
    <source>
        <dbReference type="SAM" id="SignalP"/>
    </source>
</evidence>
<feature type="chain" id="PRO_5043990646" description="Epidermal cell surface receptor" evidence="5">
    <location>
        <begin position="20"/>
        <end position="2690"/>
    </location>
</feature>
<keyword evidence="4" id="KW-0472">Membrane</keyword>
<proteinExistence type="predicted"/>
<organism evidence="9 10">
    <name type="scientific">Cherax quadricarinatus</name>
    <name type="common">Australian red claw crayfish</name>
    <dbReference type="NCBI Taxonomy" id="27406"/>
    <lineage>
        <taxon>Eukaryota</taxon>
        <taxon>Metazoa</taxon>
        <taxon>Ecdysozoa</taxon>
        <taxon>Arthropoda</taxon>
        <taxon>Crustacea</taxon>
        <taxon>Multicrustacea</taxon>
        <taxon>Malacostraca</taxon>
        <taxon>Eumalacostraca</taxon>
        <taxon>Eucarida</taxon>
        <taxon>Decapoda</taxon>
        <taxon>Pleocyemata</taxon>
        <taxon>Astacidea</taxon>
        <taxon>Parastacoidea</taxon>
        <taxon>Parastacidae</taxon>
        <taxon>Cherax</taxon>
    </lineage>
</organism>
<feature type="domain" description="VWFC" evidence="6">
    <location>
        <begin position="164"/>
        <end position="238"/>
    </location>
</feature>
<feature type="region of interest" description="Disordered" evidence="3">
    <location>
        <begin position="1656"/>
        <end position="1679"/>
    </location>
</feature>
<feature type="region of interest" description="Disordered" evidence="3">
    <location>
        <begin position="1149"/>
        <end position="1183"/>
    </location>
</feature>
<feature type="coiled-coil region" evidence="2">
    <location>
        <begin position="286"/>
        <end position="313"/>
    </location>
</feature>
<keyword evidence="10" id="KW-1185">Reference proteome</keyword>
<feature type="compositionally biased region" description="Polar residues" evidence="3">
    <location>
        <begin position="530"/>
        <end position="542"/>
    </location>
</feature>